<dbReference type="InterPro" id="IPR018704">
    <property type="entry name" value="SecYEG/CpoB_TPR"/>
</dbReference>
<evidence type="ECO:0000313" key="5">
    <source>
        <dbReference type="Proteomes" id="UP001254165"/>
    </source>
</evidence>
<dbReference type="SMART" id="SM00028">
    <property type="entry name" value="TPR"/>
    <property type="match status" value="9"/>
</dbReference>
<comment type="caution">
    <text evidence="4">The sequence shown here is derived from an EMBL/GenBank/DDBJ whole genome shotgun (WGS) entry which is preliminary data.</text>
</comment>
<dbReference type="SUPFAM" id="SSF53955">
    <property type="entry name" value="Lysozyme-like"/>
    <property type="match status" value="1"/>
</dbReference>
<feature type="domain" description="Ancillary SecYEG translocon subunit/Cell division coordinator CpoB TPR" evidence="3">
    <location>
        <begin position="25"/>
        <end position="161"/>
    </location>
</feature>
<evidence type="ECO:0000313" key="4">
    <source>
        <dbReference type="EMBL" id="MDT8896667.1"/>
    </source>
</evidence>
<dbReference type="RefSeq" id="WP_315623105.1">
    <property type="nucleotide sequence ID" value="NZ_JAUHMF010000001.1"/>
</dbReference>
<protein>
    <submittedName>
        <fullName evidence="4">Tetratricopeptide repeat protein</fullName>
    </submittedName>
</protein>
<dbReference type="Gene3D" id="1.25.40.10">
    <property type="entry name" value="Tetratricopeptide repeat domain"/>
    <property type="match status" value="4"/>
</dbReference>
<dbReference type="Pfam" id="PF13432">
    <property type="entry name" value="TPR_16"/>
    <property type="match status" value="2"/>
</dbReference>
<reference evidence="4 5" key="1">
    <citation type="submission" date="2023-07" db="EMBL/GenBank/DDBJ databases">
        <title>Novel species of Thermanaerothrix with wide hydrolytic capabilities.</title>
        <authorList>
            <person name="Zayulina K.S."/>
            <person name="Podosokorskaya O.A."/>
            <person name="Elcheninov A.G."/>
        </authorList>
    </citation>
    <scope>NUCLEOTIDE SEQUENCE [LARGE SCALE GENOMIC DNA]</scope>
    <source>
        <strain evidence="4 5">4228-RoL</strain>
    </source>
</reference>
<dbReference type="Pfam" id="PF01464">
    <property type="entry name" value="SLT"/>
    <property type="match status" value="1"/>
</dbReference>
<dbReference type="CDD" id="cd13401">
    <property type="entry name" value="Slt70-like"/>
    <property type="match status" value="1"/>
</dbReference>
<feature type="repeat" description="TPR" evidence="1">
    <location>
        <begin position="120"/>
        <end position="153"/>
    </location>
</feature>
<accession>A0ABU3NIQ4</accession>
<feature type="repeat" description="TPR" evidence="1">
    <location>
        <begin position="425"/>
        <end position="458"/>
    </location>
</feature>
<dbReference type="PANTHER" id="PTHR37423">
    <property type="entry name" value="SOLUBLE LYTIC MUREIN TRANSGLYCOSYLASE-RELATED"/>
    <property type="match status" value="1"/>
</dbReference>
<dbReference type="InterPro" id="IPR011990">
    <property type="entry name" value="TPR-like_helical_dom_sf"/>
</dbReference>
<dbReference type="PROSITE" id="PS50293">
    <property type="entry name" value="TPR_REGION"/>
    <property type="match status" value="1"/>
</dbReference>
<dbReference type="PANTHER" id="PTHR37423:SF2">
    <property type="entry name" value="MEMBRANE-BOUND LYTIC MUREIN TRANSGLYCOSYLASE C"/>
    <property type="match status" value="1"/>
</dbReference>
<dbReference type="InterPro" id="IPR023346">
    <property type="entry name" value="Lysozyme-like_dom_sf"/>
</dbReference>
<feature type="domain" description="Transglycosylase SLT" evidence="2">
    <location>
        <begin position="607"/>
        <end position="719"/>
    </location>
</feature>
<keyword evidence="1" id="KW-0802">TPR repeat</keyword>
<evidence type="ECO:0000256" key="1">
    <source>
        <dbReference type="PROSITE-ProRule" id="PRU00339"/>
    </source>
</evidence>
<gene>
    <name evidence="4" type="ORF">QYE77_00180</name>
</gene>
<organism evidence="4 5">
    <name type="scientific">Thermanaerothrix solaris</name>
    <dbReference type="NCBI Taxonomy" id="3058434"/>
    <lineage>
        <taxon>Bacteria</taxon>
        <taxon>Bacillati</taxon>
        <taxon>Chloroflexota</taxon>
        <taxon>Anaerolineae</taxon>
        <taxon>Anaerolineales</taxon>
        <taxon>Anaerolineaceae</taxon>
        <taxon>Thermanaerothrix</taxon>
    </lineage>
</organism>
<dbReference type="InterPro" id="IPR019734">
    <property type="entry name" value="TPR_rpt"/>
</dbReference>
<feature type="repeat" description="TPR" evidence="1">
    <location>
        <begin position="47"/>
        <end position="80"/>
    </location>
</feature>
<name>A0ABU3NIQ4_9CHLR</name>
<dbReference type="Proteomes" id="UP001254165">
    <property type="component" value="Unassembled WGS sequence"/>
</dbReference>
<dbReference type="PROSITE" id="PS50005">
    <property type="entry name" value="TPR"/>
    <property type="match status" value="4"/>
</dbReference>
<feature type="repeat" description="TPR" evidence="1">
    <location>
        <begin position="84"/>
        <end position="117"/>
    </location>
</feature>
<evidence type="ECO:0000259" key="2">
    <source>
        <dbReference type="Pfam" id="PF01464"/>
    </source>
</evidence>
<evidence type="ECO:0000259" key="3">
    <source>
        <dbReference type="Pfam" id="PF09976"/>
    </source>
</evidence>
<dbReference type="Gene3D" id="1.10.530.10">
    <property type="match status" value="1"/>
</dbReference>
<dbReference type="EMBL" id="JAUHMF010000001">
    <property type="protein sequence ID" value="MDT8896667.1"/>
    <property type="molecule type" value="Genomic_DNA"/>
</dbReference>
<dbReference type="InterPro" id="IPR008258">
    <property type="entry name" value="Transglycosylase_SLT_dom_1"/>
</dbReference>
<keyword evidence="5" id="KW-1185">Reference proteome</keyword>
<sequence>MPTSTSTPTPSEHLRNAMSLMLLGDYTQAREEFRQVALNTADVEIQAQALLGIGQSYYQENNLTEAIETFRTIIEEHPPSTVLPEAYFWLGRVYDAQGDYTNAAEAYTRFLERKPGIIDDLAQTLRGDALMKAGNYSEAIQAFQAAIQATTGDTTALQIKIGEAYAAANDYSNALTQFLSIYEGSTNDYIKAQMNLRIGQIYLQLGYPEQAYARFLDSVNNFPRSYDSYSGLVALVNAGQPVSELQRGLVDYYAGQYGYAVEAFTRYINSTPDHDGRAHYYRALSWRALGKITEAVQELQNLIQTHPNDPLWPNAWRELAYTQWAYLENYEAAANTLKAYLQQVPTAADAIEIRFETARILERGGYLTEAATLWENLISDYPSSDLSYRALYLAGITYYRAQKYAQALTALQRYLVLGDTPADRAAAWLWIGKCHIANGNLEEAHKAWQEAAAIDALEYYGIRAQQLLNDAPPFTGPTHYDLGYDLEQERPQAEAWLREKFGIAPEIDLKDLGELANSPQFQRADLLWRLGYFIEARSEFEALRQSLENDPVNLYRLMNHTLELGAFRTAIFAARRLLDLASLTPAQTLEAPSFFNHIRFGLYYKPLIMEAATRENLHPLLLFSLIRQESFFESFIQSSAGAYGLMQLMPATAADLANRYGWPSDFQEQDLLNPGVNIRLGARYLALQRDYFNGNWYAALAAYNAGPGNAKIWLDLAGDDPDLFLEIIRFPETQNYIRQVAEFLELYTRIYERKP</sequence>
<dbReference type="Pfam" id="PF09976">
    <property type="entry name" value="TPR_21"/>
    <property type="match status" value="1"/>
</dbReference>
<proteinExistence type="predicted"/>
<dbReference type="SUPFAM" id="SSF48452">
    <property type="entry name" value="TPR-like"/>
    <property type="match status" value="3"/>
</dbReference>